<accession>A0A9D4UPV5</accession>
<comment type="caution">
    <text evidence="2">The sequence shown here is derived from an EMBL/GenBank/DDBJ whole genome shotgun (WGS) entry which is preliminary data.</text>
</comment>
<sequence>MLHEMGSLDRLPEDCLCLILSWTSPLDVCRLATVSRSFAQAARSNVTWQNVLPSDCTHILRCSRPPSLNPSRLWNATDKREVFQWLTHAIILVSGSQGYLLLKRSGGVCRFMSVSAMNIAWKDDPRFWRWEPSRRSIFPKVAHLVAVCWLEVKGRWKCTLPPGKYSVCWHLKVVNPQGGQGHFLMWLRPLKFFISHLGTLSEKDLDLLRLPNKG</sequence>
<dbReference type="PROSITE" id="PS50181">
    <property type="entry name" value="FBOX"/>
    <property type="match status" value="1"/>
</dbReference>
<dbReference type="EMBL" id="JABFUD020000013">
    <property type="protein sequence ID" value="KAI5071238.1"/>
    <property type="molecule type" value="Genomic_DNA"/>
</dbReference>
<proteinExistence type="predicted"/>
<dbReference type="Gene3D" id="1.20.1280.50">
    <property type="match status" value="1"/>
</dbReference>
<evidence type="ECO:0000313" key="3">
    <source>
        <dbReference type="Proteomes" id="UP000886520"/>
    </source>
</evidence>
<dbReference type="InterPro" id="IPR025886">
    <property type="entry name" value="PP2-like"/>
</dbReference>
<feature type="domain" description="F-box" evidence="1">
    <location>
        <begin position="5"/>
        <end position="51"/>
    </location>
</feature>
<dbReference type="InterPro" id="IPR001810">
    <property type="entry name" value="F-box_dom"/>
</dbReference>
<dbReference type="CDD" id="cd22162">
    <property type="entry name" value="F-box_AtSKIP3-like"/>
    <property type="match status" value="1"/>
</dbReference>
<dbReference type="Pfam" id="PF00646">
    <property type="entry name" value="F-box"/>
    <property type="match status" value="1"/>
</dbReference>
<organism evidence="2 3">
    <name type="scientific">Adiantum capillus-veneris</name>
    <name type="common">Maidenhair fern</name>
    <dbReference type="NCBI Taxonomy" id="13818"/>
    <lineage>
        <taxon>Eukaryota</taxon>
        <taxon>Viridiplantae</taxon>
        <taxon>Streptophyta</taxon>
        <taxon>Embryophyta</taxon>
        <taxon>Tracheophyta</taxon>
        <taxon>Polypodiopsida</taxon>
        <taxon>Polypodiidae</taxon>
        <taxon>Polypodiales</taxon>
        <taxon>Pteridineae</taxon>
        <taxon>Pteridaceae</taxon>
        <taxon>Vittarioideae</taxon>
        <taxon>Adiantum</taxon>
    </lineage>
</organism>
<dbReference type="AlphaFoldDB" id="A0A9D4UPV5"/>
<name>A0A9D4UPV5_ADICA</name>
<dbReference type="Pfam" id="PF14299">
    <property type="entry name" value="PP2"/>
    <property type="match status" value="1"/>
</dbReference>
<dbReference type="OrthoDB" id="1921648at2759"/>
<reference evidence="2" key="1">
    <citation type="submission" date="2021-01" db="EMBL/GenBank/DDBJ databases">
        <title>Adiantum capillus-veneris genome.</title>
        <authorList>
            <person name="Fang Y."/>
            <person name="Liao Q."/>
        </authorList>
    </citation>
    <scope>NUCLEOTIDE SEQUENCE</scope>
    <source>
        <strain evidence="2">H3</strain>
        <tissue evidence="2">Leaf</tissue>
    </source>
</reference>
<protein>
    <recommendedName>
        <fullName evidence="1">F-box domain-containing protein</fullName>
    </recommendedName>
</protein>
<feature type="non-terminal residue" evidence="2">
    <location>
        <position position="1"/>
    </location>
</feature>
<evidence type="ECO:0000259" key="1">
    <source>
        <dbReference type="PROSITE" id="PS50181"/>
    </source>
</evidence>
<dbReference type="SMART" id="SM00256">
    <property type="entry name" value="FBOX"/>
    <property type="match status" value="1"/>
</dbReference>
<dbReference type="SUPFAM" id="SSF81383">
    <property type="entry name" value="F-box domain"/>
    <property type="match status" value="1"/>
</dbReference>
<dbReference type="Proteomes" id="UP000886520">
    <property type="component" value="Chromosome 13"/>
</dbReference>
<dbReference type="PANTHER" id="PTHR31960:SF26">
    <property type="entry name" value="F-BOX DOMAIN CONTAINING PROTEIN"/>
    <property type="match status" value="1"/>
</dbReference>
<gene>
    <name evidence="2" type="ORF">GOP47_0013489</name>
</gene>
<dbReference type="InterPro" id="IPR036047">
    <property type="entry name" value="F-box-like_dom_sf"/>
</dbReference>
<evidence type="ECO:0000313" key="2">
    <source>
        <dbReference type="EMBL" id="KAI5071238.1"/>
    </source>
</evidence>
<keyword evidence="3" id="KW-1185">Reference proteome</keyword>
<dbReference type="PANTHER" id="PTHR31960">
    <property type="entry name" value="F-BOX PROTEIN PP2-A15"/>
    <property type="match status" value="1"/>
</dbReference>